<dbReference type="EMBL" id="CP050467">
    <property type="protein sequence ID" value="UTZ27743.1"/>
    <property type="molecule type" value="Genomic_DNA"/>
</dbReference>
<dbReference type="RefSeq" id="WP_012127740.1">
    <property type="nucleotide sequence ID" value="NZ_CP050467.1"/>
</dbReference>
<feature type="compositionally biased region" description="Basic and acidic residues" evidence="1">
    <location>
        <begin position="166"/>
        <end position="178"/>
    </location>
</feature>
<accession>A0AAE9SNJ9</accession>
<protein>
    <submittedName>
        <fullName evidence="2">Uncharacterized protein</fullName>
    </submittedName>
</protein>
<organism evidence="2 3">
    <name type="scientific">Vibrio campbellii</name>
    <dbReference type="NCBI Taxonomy" id="680"/>
    <lineage>
        <taxon>Bacteria</taxon>
        <taxon>Pseudomonadati</taxon>
        <taxon>Pseudomonadota</taxon>
        <taxon>Gammaproteobacteria</taxon>
        <taxon>Vibrionales</taxon>
        <taxon>Vibrionaceae</taxon>
        <taxon>Vibrio</taxon>
    </lineage>
</organism>
<gene>
    <name evidence="2" type="ORF">HB761_13885</name>
</gene>
<dbReference type="Proteomes" id="UP001058687">
    <property type="component" value="Chromosome 1"/>
</dbReference>
<feature type="region of interest" description="Disordered" evidence="1">
    <location>
        <begin position="166"/>
        <end position="188"/>
    </location>
</feature>
<evidence type="ECO:0000256" key="1">
    <source>
        <dbReference type="SAM" id="MobiDB-lite"/>
    </source>
</evidence>
<dbReference type="AlphaFoldDB" id="A0AAE9SNJ9"/>
<name>A0AAE9SNJ9_9VIBR</name>
<reference evidence="2" key="1">
    <citation type="submission" date="2020-03" db="EMBL/GenBank/DDBJ databases">
        <title>Five strains of Vibrio campbellii isolated from Mariana Trench.</title>
        <authorList>
            <person name="Liang J."/>
            <person name="Zhang X.-H."/>
        </authorList>
    </citation>
    <scope>NUCLEOTIDE SEQUENCE</scope>
    <source>
        <strain evidence="2">LJC014</strain>
    </source>
</reference>
<proteinExistence type="predicted"/>
<sequence>MQSTLNKPSDYYMEVVEVLKQRVKGVPVHEYALYGKYQVSGLECHVAIDEYGELSKANDGRIKQPVRVKVHCLVSRAYSDTENRNADLIAQDLASAVGRIAFNNNFGLGKTVSFPEKIVSQQGMFKSGTDGYECWETEWWQNIYLGELPEEDPKVLGIFLAINPKHPEKPDEYKELENARLNPADSSG</sequence>
<evidence type="ECO:0000313" key="2">
    <source>
        <dbReference type="EMBL" id="UTZ27743.1"/>
    </source>
</evidence>
<evidence type="ECO:0000313" key="3">
    <source>
        <dbReference type="Proteomes" id="UP001058687"/>
    </source>
</evidence>